<name>A0AAD4D007_9FUNG</name>
<reference evidence="1" key="1">
    <citation type="journal article" date="2020" name="Fungal Divers.">
        <title>Resolving the Mortierellaceae phylogeny through synthesis of multi-gene phylogenetics and phylogenomics.</title>
        <authorList>
            <person name="Vandepol N."/>
            <person name="Liber J."/>
            <person name="Desiro A."/>
            <person name="Na H."/>
            <person name="Kennedy M."/>
            <person name="Barry K."/>
            <person name="Grigoriev I.V."/>
            <person name="Miller A.N."/>
            <person name="O'Donnell K."/>
            <person name="Stajich J.E."/>
            <person name="Bonito G."/>
        </authorList>
    </citation>
    <scope>NUCLEOTIDE SEQUENCE</scope>
    <source>
        <strain evidence="1">NRRL 28262</strain>
    </source>
</reference>
<feature type="non-terminal residue" evidence="1">
    <location>
        <position position="1"/>
    </location>
</feature>
<feature type="non-terminal residue" evidence="1">
    <location>
        <position position="242"/>
    </location>
</feature>
<protein>
    <submittedName>
        <fullName evidence="1">Uncharacterized protein</fullName>
    </submittedName>
</protein>
<dbReference type="EMBL" id="JAAAIL010004382">
    <property type="protein sequence ID" value="KAG0247860.1"/>
    <property type="molecule type" value="Genomic_DNA"/>
</dbReference>
<accession>A0AAD4D007</accession>
<dbReference type="Proteomes" id="UP001194580">
    <property type="component" value="Unassembled WGS sequence"/>
</dbReference>
<dbReference type="GO" id="GO:0030544">
    <property type="term" value="F:Hsp70 protein binding"/>
    <property type="evidence" value="ECO:0007669"/>
    <property type="project" value="TreeGrafter"/>
</dbReference>
<sequence length="242" mass="27626">STTNKHPSMLEGHDPAPIYKCLAAKVQDPASLVAIKKALHDIPWILVSGRMFTVDRVAFKMEYNLSPHFVQVPSSSLDSLYRSLGVRDNIHYRDIESILITVASNYQHDERLTDEDVALVCRLLCALSNERNRTRSPELPVLTKDGSLKRVADVVYDDRSAHRGRSEDNQMPYTFLHDGIPKDVAQRLQVDMFSVRTWQENQDTAFEPFFQQEDIVDRIKGILNDYDPSSIFNEFLQNASDA</sequence>
<evidence type="ECO:0000313" key="2">
    <source>
        <dbReference type="Proteomes" id="UP001194580"/>
    </source>
</evidence>
<gene>
    <name evidence="1" type="ORF">BGZ95_008392</name>
</gene>
<keyword evidence="2" id="KW-1185">Reference proteome</keyword>
<comment type="caution">
    <text evidence="1">The sequence shown here is derived from an EMBL/GenBank/DDBJ whole genome shotgun (WGS) entry which is preliminary data.</text>
</comment>
<dbReference type="PANTHER" id="PTHR15600:SF42">
    <property type="entry name" value="SACSIN"/>
    <property type="match status" value="1"/>
</dbReference>
<dbReference type="InterPro" id="IPR052972">
    <property type="entry name" value="Sacsin_chaperone_reg"/>
</dbReference>
<proteinExistence type="predicted"/>
<dbReference type="AlphaFoldDB" id="A0AAD4D007"/>
<evidence type="ECO:0000313" key="1">
    <source>
        <dbReference type="EMBL" id="KAG0247860.1"/>
    </source>
</evidence>
<organism evidence="1 2">
    <name type="scientific">Linnemannia exigua</name>
    <dbReference type="NCBI Taxonomy" id="604196"/>
    <lineage>
        <taxon>Eukaryota</taxon>
        <taxon>Fungi</taxon>
        <taxon>Fungi incertae sedis</taxon>
        <taxon>Mucoromycota</taxon>
        <taxon>Mortierellomycotina</taxon>
        <taxon>Mortierellomycetes</taxon>
        <taxon>Mortierellales</taxon>
        <taxon>Mortierellaceae</taxon>
        <taxon>Linnemannia</taxon>
    </lineage>
</organism>
<dbReference type="PANTHER" id="PTHR15600">
    <property type="entry name" value="SACSIN"/>
    <property type="match status" value="1"/>
</dbReference>